<evidence type="ECO:0000256" key="17">
    <source>
        <dbReference type="SAM" id="Phobius"/>
    </source>
</evidence>
<keyword evidence="9 15" id="KW-0863">Zinc-finger</keyword>
<dbReference type="SMART" id="SM00893">
    <property type="entry name" value="ETF"/>
    <property type="match status" value="1"/>
</dbReference>
<keyword evidence="12 17" id="KW-1133">Transmembrane helix</keyword>
<keyword evidence="11" id="KW-0862">Zinc</keyword>
<evidence type="ECO:0000256" key="12">
    <source>
        <dbReference type="ARBA" id="ARBA00022989"/>
    </source>
</evidence>
<comment type="catalytic activity">
    <reaction evidence="1">
        <text>S-ubiquitinyl-[E2 ubiquitin-conjugating enzyme]-L-cysteine + [acceptor protein]-L-lysine = [E2 ubiquitin-conjugating enzyme]-L-cysteine + N(6)-ubiquitinyl-[acceptor protein]-L-lysine.</text>
        <dbReference type="EC" id="2.3.2.27"/>
    </reaction>
</comment>
<feature type="region of interest" description="Disordered" evidence="16">
    <location>
        <begin position="238"/>
        <end position="260"/>
    </location>
</feature>
<evidence type="ECO:0000256" key="9">
    <source>
        <dbReference type="ARBA" id="ARBA00022771"/>
    </source>
</evidence>
<evidence type="ECO:0000256" key="3">
    <source>
        <dbReference type="ARBA" id="ARBA00004305"/>
    </source>
</evidence>
<dbReference type="GO" id="GO:0008270">
    <property type="term" value="F:zinc ion binding"/>
    <property type="evidence" value="ECO:0007669"/>
    <property type="project" value="UniProtKB-KW"/>
</dbReference>
<dbReference type="InterPro" id="IPR013083">
    <property type="entry name" value="Znf_RING/FYVE/PHD"/>
</dbReference>
<organism evidence="19 20">
    <name type="scientific">Populus deltoides</name>
    <name type="common">Eastern poplar</name>
    <name type="synonym">Eastern cottonwood</name>
    <dbReference type="NCBI Taxonomy" id="3696"/>
    <lineage>
        <taxon>Eukaryota</taxon>
        <taxon>Viridiplantae</taxon>
        <taxon>Streptophyta</taxon>
        <taxon>Embryophyta</taxon>
        <taxon>Tracheophyta</taxon>
        <taxon>Spermatophyta</taxon>
        <taxon>Magnoliopsida</taxon>
        <taxon>eudicotyledons</taxon>
        <taxon>Gunneridae</taxon>
        <taxon>Pentapetalae</taxon>
        <taxon>rosids</taxon>
        <taxon>fabids</taxon>
        <taxon>Malpighiales</taxon>
        <taxon>Salicaceae</taxon>
        <taxon>Saliceae</taxon>
        <taxon>Populus</taxon>
    </lineage>
</organism>
<dbReference type="Proteomes" id="UP000807159">
    <property type="component" value="Chromosome 8"/>
</dbReference>
<dbReference type="SUPFAM" id="SSF52402">
    <property type="entry name" value="Adenine nucleotide alpha hydrolases-like"/>
    <property type="match status" value="1"/>
</dbReference>
<evidence type="ECO:0000256" key="13">
    <source>
        <dbReference type="ARBA" id="ARBA00023136"/>
    </source>
</evidence>
<dbReference type="SUPFAM" id="SSF57850">
    <property type="entry name" value="RING/U-box"/>
    <property type="match status" value="1"/>
</dbReference>
<dbReference type="GO" id="GO:0061630">
    <property type="term" value="F:ubiquitin protein ligase activity"/>
    <property type="evidence" value="ECO:0007669"/>
    <property type="project" value="UniProtKB-EC"/>
</dbReference>
<sequence>MDIVSKSYGSQSLPPMTSPGGSSIFGPRTHSSDTSFPIIAIAIIGILATAFLLVSYYIFVIKCCLNWHRIDLLRRFSLSRNGNHEDPLMAYSPAAIVSRGLDESVIRSIPVFKFKKEGNSFSNLGERNFCECAVCLNEFQEAEKLRNLPNCNHVFHIDCIDVWLQSNANCPLCRTSISSTTRFPIDYVIAPSSSPQDPNPYSGSLMGGDEDYVVIELSNHSSTDQTLLAAHERLNSGELSARSVSPSPKTIEQRVGHKKSRKFNKVTSMGDECIDTRGKDDQFGLIQPIRRSFSMDSSADWQLYLSIQEIVQHSRQVTEVSPVEGHIDPGERTAKKTPTMKIMVAIKRVVDYAVKIRVKSDKSGVETQNVKMSMNPFCEIALEEALRIKQSGLASEVVAVSMGSTQCVDTLRTGLAMGADRGIHVESSAALFPLTVAKLLKALVEVEKPGLIILGKQAIDDDCNQTGQMVAGLLGWPQGTFASKVS</sequence>
<dbReference type="AlphaFoldDB" id="A0A8T2Y5C5"/>
<dbReference type="Pfam" id="PF13639">
    <property type="entry name" value="zf-RING_2"/>
    <property type="match status" value="1"/>
</dbReference>
<keyword evidence="7 17" id="KW-0812">Transmembrane</keyword>
<keyword evidence="8" id="KW-0479">Metal-binding</keyword>
<dbReference type="GO" id="GO:0016020">
    <property type="term" value="C:membrane"/>
    <property type="evidence" value="ECO:0007669"/>
    <property type="project" value="UniProtKB-SubCell"/>
</dbReference>
<dbReference type="CDD" id="cd01714">
    <property type="entry name" value="ETF_beta"/>
    <property type="match status" value="1"/>
</dbReference>
<evidence type="ECO:0000256" key="6">
    <source>
        <dbReference type="ARBA" id="ARBA00022679"/>
    </source>
</evidence>
<evidence type="ECO:0000256" key="7">
    <source>
        <dbReference type="ARBA" id="ARBA00022692"/>
    </source>
</evidence>
<protein>
    <recommendedName>
        <fullName evidence="5">RING-type E3 ubiquitin transferase</fullName>
        <ecNumber evidence="5">2.3.2.27</ecNumber>
    </recommendedName>
</protein>
<dbReference type="InterPro" id="IPR014729">
    <property type="entry name" value="Rossmann-like_a/b/a_fold"/>
</dbReference>
<keyword evidence="13 17" id="KW-0472">Membrane</keyword>
<evidence type="ECO:0000313" key="20">
    <source>
        <dbReference type="Proteomes" id="UP000807159"/>
    </source>
</evidence>
<comment type="subcellular location">
    <subcellularLocation>
        <location evidence="2">Membrane</location>
        <topology evidence="2">Single-pass membrane protein</topology>
    </subcellularLocation>
    <subcellularLocation>
        <location evidence="3">Mitochondrion matrix</location>
    </subcellularLocation>
</comment>
<dbReference type="Gene3D" id="3.40.50.620">
    <property type="entry name" value="HUPs"/>
    <property type="match status" value="1"/>
</dbReference>
<dbReference type="CDD" id="cd16461">
    <property type="entry name" value="RING-H2_EL5-like"/>
    <property type="match status" value="1"/>
</dbReference>
<keyword evidence="6" id="KW-0808">Transferase</keyword>
<dbReference type="GO" id="GO:0016567">
    <property type="term" value="P:protein ubiquitination"/>
    <property type="evidence" value="ECO:0007669"/>
    <property type="project" value="InterPro"/>
</dbReference>
<dbReference type="Pfam" id="PF01012">
    <property type="entry name" value="ETF"/>
    <property type="match status" value="1"/>
</dbReference>
<reference evidence="19" key="1">
    <citation type="journal article" date="2021" name="J. Hered.">
        <title>Genome Assembly of Salicaceae Populus deltoides (Eastern Cottonwood) I-69 Based on Nanopore Sequencing and Hi-C Technologies.</title>
        <authorList>
            <person name="Bai S."/>
            <person name="Wu H."/>
            <person name="Zhang J."/>
            <person name="Pan Z."/>
            <person name="Zhao W."/>
            <person name="Li Z."/>
            <person name="Tong C."/>
        </authorList>
    </citation>
    <scope>NUCLEOTIDE SEQUENCE</scope>
    <source>
        <tissue evidence="19">Leaf</tissue>
    </source>
</reference>
<dbReference type="FunFam" id="3.30.40.10:FF:000187">
    <property type="entry name" value="E3 ubiquitin-protein ligase ATL6"/>
    <property type="match status" value="1"/>
</dbReference>
<dbReference type="PANTHER" id="PTHR46913:SF1">
    <property type="entry name" value="RING-H2 FINGER PROTEIN ATL16"/>
    <property type="match status" value="1"/>
</dbReference>
<name>A0A8T2Y5C5_POPDE</name>
<dbReference type="PANTHER" id="PTHR46913">
    <property type="entry name" value="RING-H2 FINGER PROTEIN ATL16"/>
    <property type="match status" value="1"/>
</dbReference>
<evidence type="ECO:0000256" key="11">
    <source>
        <dbReference type="ARBA" id="ARBA00022833"/>
    </source>
</evidence>
<dbReference type="InterPro" id="IPR044600">
    <property type="entry name" value="ATL1/ATL16-like"/>
</dbReference>
<evidence type="ECO:0000256" key="14">
    <source>
        <dbReference type="ARBA" id="ARBA00024209"/>
    </source>
</evidence>
<proteinExistence type="inferred from homology"/>
<dbReference type="PROSITE" id="PS50089">
    <property type="entry name" value="ZF_RING_2"/>
    <property type="match status" value="1"/>
</dbReference>
<evidence type="ECO:0000256" key="1">
    <source>
        <dbReference type="ARBA" id="ARBA00000900"/>
    </source>
</evidence>
<dbReference type="SMART" id="SM00184">
    <property type="entry name" value="RING"/>
    <property type="match status" value="1"/>
</dbReference>
<feature type="domain" description="RING-type" evidence="18">
    <location>
        <begin position="132"/>
        <end position="174"/>
    </location>
</feature>
<dbReference type="Gene3D" id="3.30.40.10">
    <property type="entry name" value="Zinc/RING finger domain, C3HC4 (zinc finger)"/>
    <property type="match status" value="1"/>
</dbReference>
<dbReference type="InterPro" id="IPR033948">
    <property type="entry name" value="ETF_beta_N"/>
</dbReference>
<evidence type="ECO:0000256" key="16">
    <source>
        <dbReference type="SAM" id="MobiDB-lite"/>
    </source>
</evidence>
<dbReference type="InterPro" id="IPR001841">
    <property type="entry name" value="Znf_RING"/>
</dbReference>
<dbReference type="EMBL" id="JACEGQ020000008">
    <property type="protein sequence ID" value="KAH8500222.1"/>
    <property type="molecule type" value="Genomic_DNA"/>
</dbReference>
<dbReference type="InterPro" id="IPR014730">
    <property type="entry name" value="ETF_a/b_N"/>
</dbReference>
<evidence type="ECO:0000313" key="19">
    <source>
        <dbReference type="EMBL" id="KAH8500222.1"/>
    </source>
</evidence>
<evidence type="ECO:0000259" key="18">
    <source>
        <dbReference type="PROSITE" id="PS50089"/>
    </source>
</evidence>
<evidence type="ECO:0000256" key="15">
    <source>
        <dbReference type="PROSITE-ProRule" id="PRU00175"/>
    </source>
</evidence>
<keyword evidence="20" id="KW-1185">Reference proteome</keyword>
<evidence type="ECO:0000256" key="5">
    <source>
        <dbReference type="ARBA" id="ARBA00012483"/>
    </source>
</evidence>
<comment type="similarity">
    <text evidence="14">Belongs to the RING-type zinc finger family. ATL subfamily.</text>
</comment>
<evidence type="ECO:0000256" key="4">
    <source>
        <dbReference type="ARBA" id="ARBA00004906"/>
    </source>
</evidence>
<comment type="caution">
    <text evidence="19">The sequence shown here is derived from an EMBL/GenBank/DDBJ whole genome shotgun (WGS) entry which is preliminary data.</text>
</comment>
<accession>A0A8T2Y5C5</accession>
<dbReference type="EC" id="2.3.2.27" evidence="5"/>
<dbReference type="GO" id="GO:0005759">
    <property type="term" value="C:mitochondrial matrix"/>
    <property type="evidence" value="ECO:0007669"/>
    <property type="project" value="UniProtKB-SubCell"/>
</dbReference>
<gene>
    <name evidence="19" type="ORF">H0E87_015460</name>
</gene>
<keyword evidence="10" id="KW-0833">Ubl conjugation pathway</keyword>
<evidence type="ECO:0000256" key="10">
    <source>
        <dbReference type="ARBA" id="ARBA00022786"/>
    </source>
</evidence>
<comment type="pathway">
    <text evidence="4">Protein modification; protein ubiquitination.</text>
</comment>
<evidence type="ECO:0000256" key="2">
    <source>
        <dbReference type="ARBA" id="ARBA00004167"/>
    </source>
</evidence>
<feature type="transmembrane region" description="Helical" evidence="17">
    <location>
        <begin position="38"/>
        <end position="59"/>
    </location>
</feature>
<evidence type="ECO:0000256" key="8">
    <source>
        <dbReference type="ARBA" id="ARBA00022723"/>
    </source>
</evidence>